<feature type="compositionally biased region" description="Basic and acidic residues" evidence="1">
    <location>
        <begin position="104"/>
        <end position="115"/>
    </location>
</feature>
<name>A0A2C5YSJ9_9HYPO</name>
<dbReference type="Proteomes" id="UP000224854">
    <property type="component" value="Unassembled WGS sequence"/>
</dbReference>
<feature type="compositionally biased region" description="Low complexity" evidence="1">
    <location>
        <begin position="116"/>
        <end position="129"/>
    </location>
</feature>
<reference evidence="3 4" key="1">
    <citation type="submission" date="2017-06" db="EMBL/GenBank/DDBJ databases">
        <title>Ant-infecting Ophiocordyceps genomes reveal a high diversity of potential behavioral manipulation genes and a possible major role for enterotoxins.</title>
        <authorList>
            <person name="De Bekker C."/>
            <person name="Evans H.C."/>
            <person name="Brachmann A."/>
            <person name="Hughes D.P."/>
        </authorList>
    </citation>
    <scope>NUCLEOTIDE SEQUENCE [LARGE SCALE GENOMIC DNA]</scope>
    <source>
        <strain evidence="3 4">1348a</strain>
    </source>
</reference>
<feature type="compositionally biased region" description="Acidic residues" evidence="1">
    <location>
        <begin position="153"/>
        <end position="177"/>
    </location>
</feature>
<proteinExistence type="predicted"/>
<protein>
    <recommendedName>
        <fullName evidence="2">WW domain-containing protein</fullName>
    </recommendedName>
</protein>
<dbReference type="PROSITE" id="PS50020">
    <property type="entry name" value="WW_DOMAIN_2"/>
    <property type="match status" value="1"/>
</dbReference>
<feature type="region of interest" description="Disordered" evidence="1">
    <location>
        <begin position="54"/>
        <end position="177"/>
    </location>
</feature>
<dbReference type="AlphaFoldDB" id="A0A2C5YSJ9"/>
<sequence>MPRNIIEPGFPSDDSSPAQLYSDQVILPQGWSRSFDFERLRWHYRYDATGHTQWAAPSFDAPTPQNSHTQECHDQQAPQGKLQDKPQGNLGGSTATGSQVTATEEGRHKESDESKPGSSSGSGNTSQDDGNARRRHPKIYSDPLRELCIPPCADDEECEWYSPSEEDEPGSDDCWDS</sequence>
<gene>
    <name evidence="3" type="ORF">CDD82_7467</name>
</gene>
<evidence type="ECO:0000259" key="2">
    <source>
        <dbReference type="PROSITE" id="PS50020"/>
    </source>
</evidence>
<dbReference type="OrthoDB" id="2444812at2759"/>
<evidence type="ECO:0000256" key="1">
    <source>
        <dbReference type="SAM" id="MobiDB-lite"/>
    </source>
</evidence>
<dbReference type="InterPro" id="IPR001202">
    <property type="entry name" value="WW_dom"/>
</dbReference>
<evidence type="ECO:0000313" key="4">
    <source>
        <dbReference type="Proteomes" id="UP000224854"/>
    </source>
</evidence>
<keyword evidence="4" id="KW-1185">Reference proteome</keyword>
<evidence type="ECO:0000313" key="3">
    <source>
        <dbReference type="EMBL" id="PHH69871.1"/>
    </source>
</evidence>
<comment type="caution">
    <text evidence="3">The sequence shown here is derived from an EMBL/GenBank/DDBJ whole genome shotgun (WGS) entry which is preliminary data.</text>
</comment>
<feature type="domain" description="WW" evidence="2">
    <location>
        <begin position="25"/>
        <end position="59"/>
    </location>
</feature>
<organism evidence="3 4">
    <name type="scientific">Ophiocordyceps australis</name>
    <dbReference type="NCBI Taxonomy" id="1399860"/>
    <lineage>
        <taxon>Eukaryota</taxon>
        <taxon>Fungi</taxon>
        <taxon>Dikarya</taxon>
        <taxon>Ascomycota</taxon>
        <taxon>Pezizomycotina</taxon>
        <taxon>Sordariomycetes</taxon>
        <taxon>Hypocreomycetidae</taxon>
        <taxon>Hypocreales</taxon>
        <taxon>Ophiocordycipitaceae</taxon>
        <taxon>Ophiocordyceps</taxon>
    </lineage>
</organism>
<feature type="compositionally biased region" description="Polar residues" evidence="1">
    <location>
        <begin position="92"/>
        <end position="102"/>
    </location>
</feature>
<accession>A0A2C5YSJ9</accession>
<dbReference type="EMBL" id="NJEU01000875">
    <property type="protein sequence ID" value="PHH69871.1"/>
    <property type="molecule type" value="Genomic_DNA"/>
</dbReference>